<evidence type="ECO:0000256" key="1">
    <source>
        <dbReference type="SAM" id="Phobius"/>
    </source>
</evidence>
<dbReference type="STRING" id="1797785.A3B45_03320"/>
<dbReference type="EMBL" id="MFDM01000014">
    <property type="protein sequence ID" value="OGE43692.1"/>
    <property type="molecule type" value="Genomic_DNA"/>
</dbReference>
<name>A0A1F5KS04_9BACT</name>
<accession>A0A1F5KS04</accession>
<feature type="transmembrane region" description="Helical" evidence="1">
    <location>
        <begin position="526"/>
        <end position="545"/>
    </location>
</feature>
<organism evidence="3 4">
    <name type="scientific">Candidatus Daviesbacteria bacterium RIFCSPLOWO2_01_FULL_39_12</name>
    <dbReference type="NCBI Taxonomy" id="1797785"/>
    <lineage>
        <taxon>Bacteria</taxon>
        <taxon>Candidatus Daviesiibacteriota</taxon>
    </lineage>
</organism>
<feature type="transmembrane region" description="Helical" evidence="1">
    <location>
        <begin position="217"/>
        <end position="239"/>
    </location>
</feature>
<proteinExistence type="predicted"/>
<feature type="transmembrane region" description="Helical" evidence="1">
    <location>
        <begin position="349"/>
        <end position="367"/>
    </location>
</feature>
<dbReference type="AlphaFoldDB" id="A0A1F5KS04"/>
<dbReference type="InterPro" id="IPR018776">
    <property type="entry name" value="Membrane_prot_PTPS-rel_domain"/>
</dbReference>
<feature type="transmembrane region" description="Helical" evidence="1">
    <location>
        <begin position="141"/>
        <end position="163"/>
    </location>
</feature>
<protein>
    <recommendedName>
        <fullName evidence="2">Membrane protein 6-pyruvoyl-tetrahydropterin synthase-related domain-containing protein</fullName>
    </recommendedName>
</protein>
<dbReference type="Pfam" id="PF10131">
    <property type="entry name" value="PTPS_related"/>
    <property type="match status" value="1"/>
</dbReference>
<evidence type="ECO:0000259" key="2">
    <source>
        <dbReference type="Pfam" id="PF10131"/>
    </source>
</evidence>
<feature type="transmembrane region" description="Helical" evidence="1">
    <location>
        <begin position="12"/>
        <end position="32"/>
    </location>
</feature>
<evidence type="ECO:0000313" key="4">
    <source>
        <dbReference type="Proteomes" id="UP000178565"/>
    </source>
</evidence>
<evidence type="ECO:0000313" key="3">
    <source>
        <dbReference type="EMBL" id="OGE43692.1"/>
    </source>
</evidence>
<keyword evidence="1" id="KW-0812">Transmembrane</keyword>
<feature type="transmembrane region" description="Helical" evidence="1">
    <location>
        <begin position="379"/>
        <end position="396"/>
    </location>
</feature>
<comment type="caution">
    <text evidence="3">The sequence shown here is derived from an EMBL/GenBank/DDBJ whole genome shotgun (WGS) entry which is preliminary data.</text>
</comment>
<feature type="transmembrane region" description="Helical" evidence="1">
    <location>
        <begin position="192"/>
        <end position="210"/>
    </location>
</feature>
<gene>
    <name evidence="3" type="ORF">A3B45_03320</name>
</gene>
<dbReference type="Proteomes" id="UP000178565">
    <property type="component" value="Unassembled WGS sequence"/>
</dbReference>
<keyword evidence="1" id="KW-0472">Membrane</keyword>
<feature type="transmembrane region" description="Helical" evidence="1">
    <location>
        <begin position="291"/>
        <end position="308"/>
    </location>
</feature>
<feature type="transmembrane region" description="Helical" evidence="1">
    <location>
        <begin position="315"/>
        <end position="337"/>
    </location>
</feature>
<feature type="transmembrane region" description="Helical" evidence="1">
    <location>
        <begin position="78"/>
        <end position="106"/>
    </location>
</feature>
<feature type="domain" description="Membrane protein 6-pyruvoyl-tetrahydropterin synthase-related" evidence="2">
    <location>
        <begin position="72"/>
        <end position="397"/>
    </location>
</feature>
<reference evidence="3 4" key="1">
    <citation type="journal article" date="2016" name="Nat. Commun.">
        <title>Thousands of microbial genomes shed light on interconnected biogeochemical processes in an aquifer system.</title>
        <authorList>
            <person name="Anantharaman K."/>
            <person name="Brown C.T."/>
            <person name="Hug L.A."/>
            <person name="Sharon I."/>
            <person name="Castelle C.J."/>
            <person name="Probst A.J."/>
            <person name="Thomas B.C."/>
            <person name="Singh A."/>
            <person name="Wilkins M.J."/>
            <person name="Karaoz U."/>
            <person name="Brodie E.L."/>
            <person name="Williams K.H."/>
            <person name="Hubbard S.S."/>
            <person name="Banfield J.F."/>
        </authorList>
    </citation>
    <scope>NUCLEOTIDE SEQUENCE [LARGE SCALE GENOMIC DNA]</scope>
</reference>
<feature type="transmembrane region" description="Helical" evidence="1">
    <location>
        <begin position="170"/>
        <end position="186"/>
    </location>
</feature>
<sequence length="552" mass="63832">MTLENIKKNIYLILLLAFSLLVVWPLFLPGYFSHHDDLQVMRIFEMRKCFEDLQIPCRWVSDMGYGNGYPLFNYYNPFIYYVGGLLSFIFGFILSAKILFFMAALSGGISMYYLGKEIFGKEAGFVAAILYQFVPYKALDLYVRGALAESFAISIVPLCFLFAYKLIREFKVRYFIILTISLAILLTSHNIMTIFFIPTLILFCAFWIYIEKSKLFIPLILSLALGFGLSAFFTIPSFFEKDLVQIENLTRLDLDFRAHFVSLNQLFFDRSWGYGASSPGSDDTISFQIGWPHWWIVIASIISMAIYFKERSSKYALLILLVFIVAIFMTHIRSAFIWEKFTLLRFVQFPWRFLSVAVFSASLLGGFLVSSTSVKYKKYSMILIVTLAVVLNSNFFKPDQFYPNLSDQQKLSGQFWEQQQKAAILDYLPQTALKPQEAAPSMPIITFGQANIKDFKIRSNRFEFNIDVVEEAKIEVPIFDFPDWQVLANDKVIPHTQGTIGRIAFSLDRGEYLVEGQFENTLIRTLSNWVTIISFLLLLVIIFYAKDRKIFR</sequence>
<keyword evidence="1" id="KW-1133">Transmembrane helix</keyword>